<accession>J7RVE6</accession>
<gene>
    <name evidence="1" type="ORF">FIBRA_00345</name>
</gene>
<proteinExistence type="predicted"/>
<name>J7RVE6_9APHY</name>
<dbReference type="RefSeq" id="XP_012177633.1">
    <property type="nucleotide sequence ID" value="XM_012322243.1"/>
</dbReference>
<keyword evidence="2" id="KW-1185">Reference proteome</keyword>
<dbReference type="AlphaFoldDB" id="J7RVE6"/>
<evidence type="ECO:0008006" key="3">
    <source>
        <dbReference type="Google" id="ProtNLM"/>
    </source>
</evidence>
<protein>
    <recommendedName>
        <fullName evidence="3">F-box domain-containing protein</fullName>
    </recommendedName>
</protein>
<evidence type="ECO:0000313" key="2">
    <source>
        <dbReference type="Proteomes" id="UP000006352"/>
    </source>
</evidence>
<organism evidence="1 2">
    <name type="scientific">Fibroporia radiculosa</name>
    <dbReference type="NCBI Taxonomy" id="599839"/>
    <lineage>
        <taxon>Eukaryota</taxon>
        <taxon>Fungi</taxon>
        <taxon>Dikarya</taxon>
        <taxon>Basidiomycota</taxon>
        <taxon>Agaricomycotina</taxon>
        <taxon>Agaricomycetes</taxon>
        <taxon>Polyporales</taxon>
        <taxon>Fibroporiaceae</taxon>
        <taxon>Fibroporia</taxon>
    </lineage>
</organism>
<dbReference type="InParanoid" id="J7RVE6"/>
<dbReference type="HOGENOM" id="CLU_035997_0_0_1"/>
<dbReference type="EMBL" id="HE796878">
    <property type="protein sequence ID" value="CCL98350.1"/>
    <property type="molecule type" value="Genomic_DNA"/>
</dbReference>
<sequence length="588" mass="66253">MAHRALECGDILEEIFSYIHFDGPAYGRIGFGEREICKRTLKSATLVNKTFSNHALNIFWREIRSEAVALSVLPALKFKLVDIQYPKRAGVPSFLEAQEWTYVRIPCRPCSAFSSHDGQVLDGGISAADLDRFRQYAGRVRSVWIVDEETQPDIRFPVIQRLTAQLGGPLFPNLTHLKWNAKNVLSLSANTGRILLCMAGLHLQTLALWPPLWLSETDASRFFLQLSGLAPALALGSPQIQEIEMDNVDWHNRHDIYQTWDPLCAAQFIGAFKLLEKVHVDVHYMNDEVLDALLSLPRLAHLRLCTNCDWDSHTALSDGTHGCFRSLHTLDINSTHSVATSLVQRCEWPALRVLHAAIWKTLPSVRVRRTDYDVSPPLCYIVAFFEVVAATLSPLLDELQVSGHVGCTIPLAHFSISPLRPMHLLRFIELDFLSPSACVGLHDIALNWPDLETFRIHMESQLKHSSLQILLDVASACPRLRVVALNAFALPLGPHLDLHGLVSHDLERIEVSNLEWNNSPNNKVGLLATQVESVFQKLDLEEMMRWALGRSPMERTDWLALLREMNRIRQTKTSLEQAMSDDGAFASV</sequence>
<dbReference type="STRING" id="599839.J7RVE6"/>
<evidence type="ECO:0000313" key="1">
    <source>
        <dbReference type="EMBL" id="CCL98350.1"/>
    </source>
</evidence>
<reference evidence="1 2" key="1">
    <citation type="journal article" date="2012" name="Appl. Environ. Microbiol.">
        <title>Short-read sequencing for genomic analysis of the brown rot fungus Fibroporia radiculosa.</title>
        <authorList>
            <person name="Tang J.D."/>
            <person name="Perkins A.D."/>
            <person name="Sonstegard T.S."/>
            <person name="Schroeder S.G."/>
            <person name="Burgess S.C."/>
            <person name="Diehl S.V."/>
        </authorList>
    </citation>
    <scope>NUCLEOTIDE SEQUENCE [LARGE SCALE GENOMIC DNA]</scope>
    <source>
        <strain evidence="1 2">TFFH 294</strain>
    </source>
</reference>
<dbReference type="OrthoDB" id="3222238at2759"/>
<dbReference type="GeneID" id="24093261"/>
<dbReference type="Proteomes" id="UP000006352">
    <property type="component" value="Unassembled WGS sequence"/>
</dbReference>